<evidence type="ECO:0008006" key="3">
    <source>
        <dbReference type="Google" id="ProtNLM"/>
    </source>
</evidence>
<proteinExistence type="predicted"/>
<organism evidence="1 2">
    <name type="scientific">Phytophthora boehmeriae</name>
    <dbReference type="NCBI Taxonomy" id="109152"/>
    <lineage>
        <taxon>Eukaryota</taxon>
        <taxon>Sar</taxon>
        <taxon>Stramenopiles</taxon>
        <taxon>Oomycota</taxon>
        <taxon>Peronosporomycetes</taxon>
        <taxon>Peronosporales</taxon>
        <taxon>Peronosporaceae</taxon>
        <taxon>Phytophthora</taxon>
    </lineage>
</organism>
<evidence type="ECO:0000313" key="1">
    <source>
        <dbReference type="EMBL" id="KAG7394224.1"/>
    </source>
</evidence>
<evidence type="ECO:0000313" key="2">
    <source>
        <dbReference type="Proteomes" id="UP000693981"/>
    </source>
</evidence>
<sequence length="129" mass="14411">MTYKEFNAQHLDELSQLGAKYAQGIRSASRKLLSEEVFHKDAIIYGTVLGSFMGGPIEKLYQLVDGRSESSNMTYHVDVVDATPTTGVLRVHLDNLVTGVSYIDLLSAVKIDGKWRIVCKVLQEYESKN</sequence>
<comment type="caution">
    <text evidence="1">The sequence shown here is derived from an EMBL/GenBank/DDBJ whole genome shotgun (WGS) entry which is preliminary data.</text>
</comment>
<name>A0A8T1WP07_9STRA</name>
<accession>A0A8T1WP07</accession>
<dbReference type="Pfam" id="PF12893">
    <property type="entry name" value="Lumazine_bd_2"/>
    <property type="match status" value="1"/>
</dbReference>
<reference evidence="1" key="1">
    <citation type="submission" date="2021-02" db="EMBL/GenBank/DDBJ databases">
        <authorList>
            <person name="Palmer J.M."/>
        </authorList>
    </citation>
    <scope>NUCLEOTIDE SEQUENCE</scope>
    <source>
        <strain evidence="1">SCRP23</strain>
    </source>
</reference>
<dbReference type="InterPro" id="IPR039437">
    <property type="entry name" value="FrzH/put_lumazine-bd"/>
</dbReference>
<dbReference type="OrthoDB" id="3794857at2759"/>
<dbReference type="AlphaFoldDB" id="A0A8T1WP07"/>
<dbReference type="Proteomes" id="UP000693981">
    <property type="component" value="Unassembled WGS sequence"/>
</dbReference>
<gene>
    <name evidence="1" type="ORF">PHYBOEH_005479</name>
</gene>
<protein>
    <recommendedName>
        <fullName evidence="3">Lumazine-binding protein</fullName>
    </recommendedName>
</protein>
<dbReference type="EMBL" id="JAGDFL010000289">
    <property type="protein sequence ID" value="KAG7394224.1"/>
    <property type="molecule type" value="Genomic_DNA"/>
</dbReference>
<keyword evidence="2" id="KW-1185">Reference proteome</keyword>